<evidence type="ECO:0000259" key="4">
    <source>
        <dbReference type="Pfam" id="PF18912"/>
    </source>
</evidence>
<dbReference type="Proteomes" id="UP001065265">
    <property type="component" value="Chromosome"/>
</dbReference>
<dbReference type="Gene3D" id="3.40.50.2020">
    <property type="match status" value="1"/>
</dbReference>
<dbReference type="PANTHER" id="PTHR47505">
    <property type="entry name" value="DNA UTILIZATION PROTEIN YHGH"/>
    <property type="match status" value="1"/>
</dbReference>
<evidence type="ECO:0000256" key="2">
    <source>
        <dbReference type="SAM" id="MobiDB-lite"/>
    </source>
</evidence>
<name>A0ABY5T005_9SPHN</name>
<dbReference type="PANTHER" id="PTHR47505:SF1">
    <property type="entry name" value="DNA UTILIZATION PROTEIN YHGH"/>
    <property type="match status" value="1"/>
</dbReference>
<dbReference type="CDD" id="cd06223">
    <property type="entry name" value="PRTases_typeI"/>
    <property type="match status" value="1"/>
</dbReference>
<evidence type="ECO:0000313" key="5">
    <source>
        <dbReference type="EMBL" id="UVI38829.1"/>
    </source>
</evidence>
<feature type="region of interest" description="Disordered" evidence="2">
    <location>
        <begin position="253"/>
        <end position="275"/>
    </location>
</feature>
<proteinExistence type="inferred from homology"/>
<evidence type="ECO:0000259" key="3">
    <source>
        <dbReference type="Pfam" id="PF00156"/>
    </source>
</evidence>
<reference evidence="5" key="1">
    <citation type="submission" date="2022-02" db="EMBL/GenBank/DDBJ databases">
        <title>Qipengyuania spongiae sp. nov., isolated from marine sponge.</title>
        <authorList>
            <person name="Li Z."/>
            <person name="Zhang M."/>
        </authorList>
    </citation>
    <scope>NUCLEOTIDE SEQUENCE</scope>
    <source>
        <strain evidence="5">PHS-Z21</strain>
    </source>
</reference>
<dbReference type="InterPro" id="IPR044005">
    <property type="entry name" value="DZR_2"/>
</dbReference>
<dbReference type="InterPro" id="IPR000836">
    <property type="entry name" value="PRTase_dom"/>
</dbReference>
<gene>
    <name evidence="5" type="ORF">L1F33_11325</name>
</gene>
<dbReference type="RefSeq" id="WP_265558008.1">
    <property type="nucleotide sequence ID" value="NZ_CP092471.1"/>
</dbReference>
<dbReference type="EMBL" id="CP092471">
    <property type="protein sequence ID" value="UVI38829.1"/>
    <property type="molecule type" value="Genomic_DNA"/>
</dbReference>
<protein>
    <submittedName>
        <fullName evidence="5">ComF family protein</fullName>
    </submittedName>
</protein>
<comment type="similarity">
    <text evidence="1">Belongs to the ComF/GntX family.</text>
</comment>
<dbReference type="InterPro" id="IPR051910">
    <property type="entry name" value="ComF/GntX_DNA_util-trans"/>
</dbReference>
<sequence length="275" mass="29000">MLTPLRKVLGETLLPIVDAVYPPRCPACSCSIGTQSGLCPDCWGSLVVPAEPGCVRCQRPMGTDAIGGEIVCAPCFQTPPRHDGIAAATLYGDTSRKLVLAYKHGRKLALAPLLARMIAARLPEFTEPPLLVPVPLHRLRLWKRGFNQAALLARELERLGRGELLVDGLVRRKATPSLGGMGAKARQRALAGAIAARPGARERLNGRDVVLVDDVLTSGATSDACVAVLKRAGAERVVLACFARVLDEAAAPAGGRYKPVPKTETPGAEKAPGAT</sequence>
<feature type="domain" description="Phosphoribosyltransferase" evidence="3">
    <location>
        <begin position="144"/>
        <end position="248"/>
    </location>
</feature>
<dbReference type="InterPro" id="IPR029057">
    <property type="entry name" value="PRTase-like"/>
</dbReference>
<keyword evidence="6" id="KW-1185">Reference proteome</keyword>
<dbReference type="SUPFAM" id="SSF53271">
    <property type="entry name" value="PRTase-like"/>
    <property type="match status" value="1"/>
</dbReference>
<feature type="domain" description="Double zinc ribbon" evidence="4">
    <location>
        <begin position="16"/>
        <end position="75"/>
    </location>
</feature>
<dbReference type="Pfam" id="PF00156">
    <property type="entry name" value="Pribosyltran"/>
    <property type="match status" value="1"/>
</dbReference>
<evidence type="ECO:0000313" key="6">
    <source>
        <dbReference type="Proteomes" id="UP001065265"/>
    </source>
</evidence>
<dbReference type="Pfam" id="PF18912">
    <property type="entry name" value="DZR_2"/>
    <property type="match status" value="1"/>
</dbReference>
<accession>A0ABY5T005</accession>
<organism evidence="5 6">
    <name type="scientific">Qipengyuania spongiae</name>
    <dbReference type="NCBI Taxonomy" id="2909673"/>
    <lineage>
        <taxon>Bacteria</taxon>
        <taxon>Pseudomonadati</taxon>
        <taxon>Pseudomonadota</taxon>
        <taxon>Alphaproteobacteria</taxon>
        <taxon>Sphingomonadales</taxon>
        <taxon>Erythrobacteraceae</taxon>
        <taxon>Qipengyuania</taxon>
    </lineage>
</organism>
<evidence type="ECO:0000256" key="1">
    <source>
        <dbReference type="ARBA" id="ARBA00008007"/>
    </source>
</evidence>